<feature type="compositionally biased region" description="Polar residues" evidence="1">
    <location>
        <begin position="188"/>
        <end position="238"/>
    </location>
</feature>
<evidence type="ECO:0000313" key="3">
    <source>
        <dbReference type="Proteomes" id="UP000193920"/>
    </source>
</evidence>
<evidence type="ECO:0000256" key="1">
    <source>
        <dbReference type="SAM" id="MobiDB-lite"/>
    </source>
</evidence>
<dbReference type="OrthoDB" id="1594986at2759"/>
<feature type="compositionally biased region" description="Low complexity" evidence="1">
    <location>
        <begin position="163"/>
        <end position="187"/>
    </location>
</feature>
<dbReference type="AlphaFoldDB" id="A0A1Y2D7T0"/>
<dbReference type="EMBL" id="MCOG01000083">
    <property type="protein sequence ID" value="ORY54685.1"/>
    <property type="molecule type" value="Genomic_DNA"/>
</dbReference>
<proteinExistence type="predicted"/>
<feature type="region of interest" description="Disordered" evidence="1">
    <location>
        <begin position="153"/>
        <end position="371"/>
    </location>
</feature>
<name>A0A1Y2D7T0_9FUNG</name>
<accession>A0A1Y2D7T0</accession>
<dbReference type="STRING" id="1754190.A0A1Y2D7T0"/>
<keyword evidence="3" id="KW-1185">Reference proteome</keyword>
<feature type="compositionally biased region" description="Polar residues" evidence="1">
    <location>
        <begin position="153"/>
        <end position="162"/>
    </location>
</feature>
<sequence>MSQLTVIKFYCDDEIRRVPMNRSLGELTYDELCVIVQRIWKSKLSSDINNLILKKIHIYDKETIPVNSTSLIPNLSLEEKSLESIKNVVKSSRDTLNKIIEQLEKIKVETPTINKSEKEIKPLSDDELNEFLGDQNNTINSNTEDITTTPAVADQNISSGPLSSNINTNTVTSTTDQSTHQSSVVQTPNSIQPTGTASQPPVPSTYNQISNTPQLSQPSNTNNLNTQNYPSSTTPYQANQNTSQTNTNSMGTSGNQPPYQKTNSYSSNMNSQSTNQASNTSSATNPSLYQRYPQTPTYNNSSMPGSSVPPPPQGSTYSNQSVQKLYSYNNPPYGQTNSTTYGNSPYGAYNNNQTQNSYSRPSGYGQNNSYY</sequence>
<organism evidence="2 3">
    <name type="scientific">Neocallimastix californiae</name>
    <dbReference type="NCBI Taxonomy" id="1754190"/>
    <lineage>
        <taxon>Eukaryota</taxon>
        <taxon>Fungi</taxon>
        <taxon>Fungi incertae sedis</taxon>
        <taxon>Chytridiomycota</taxon>
        <taxon>Chytridiomycota incertae sedis</taxon>
        <taxon>Neocallimastigomycetes</taxon>
        <taxon>Neocallimastigales</taxon>
        <taxon>Neocallimastigaceae</taxon>
        <taxon>Neocallimastix</taxon>
    </lineage>
</organism>
<feature type="compositionally biased region" description="Low complexity" evidence="1">
    <location>
        <begin position="239"/>
        <end position="287"/>
    </location>
</feature>
<comment type="caution">
    <text evidence="2">The sequence shown here is derived from an EMBL/GenBank/DDBJ whole genome shotgun (WGS) entry which is preliminary data.</text>
</comment>
<reference evidence="2 3" key="1">
    <citation type="submission" date="2016-08" db="EMBL/GenBank/DDBJ databases">
        <title>A Parts List for Fungal Cellulosomes Revealed by Comparative Genomics.</title>
        <authorList>
            <consortium name="DOE Joint Genome Institute"/>
            <person name="Haitjema C.H."/>
            <person name="Gilmore S.P."/>
            <person name="Henske J.K."/>
            <person name="Solomon K.V."/>
            <person name="De Groot R."/>
            <person name="Kuo A."/>
            <person name="Mondo S.J."/>
            <person name="Salamov A.A."/>
            <person name="Labutti K."/>
            <person name="Zhao Z."/>
            <person name="Chiniquy J."/>
            <person name="Barry K."/>
            <person name="Brewer H.M."/>
            <person name="Purvine S.O."/>
            <person name="Wright A.T."/>
            <person name="Boxma B."/>
            <person name="Van Alen T."/>
            <person name="Hackstein J.H."/>
            <person name="Baker S.E."/>
            <person name="Grigoriev I.V."/>
            <person name="O'Malley M.A."/>
        </authorList>
    </citation>
    <scope>NUCLEOTIDE SEQUENCE [LARGE SCALE GENOMIC DNA]</scope>
    <source>
        <strain evidence="2 3">G1</strain>
    </source>
</reference>
<gene>
    <name evidence="2" type="ORF">LY90DRAFT_507500</name>
</gene>
<protein>
    <submittedName>
        <fullName evidence="2">Uncharacterized protein</fullName>
    </submittedName>
</protein>
<dbReference type="Proteomes" id="UP000193920">
    <property type="component" value="Unassembled WGS sequence"/>
</dbReference>
<feature type="compositionally biased region" description="Polar residues" evidence="1">
    <location>
        <begin position="316"/>
        <end position="371"/>
    </location>
</feature>
<evidence type="ECO:0000313" key="2">
    <source>
        <dbReference type="EMBL" id="ORY54685.1"/>
    </source>
</evidence>